<proteinExistence type="predicted"/>
<evidence type="ECO:0000313" key="2">
    <source>
        <dbReference type="EMBL" id="AUB83001.1"/>
    </source>
</evidence>
<evidence type="ECO:0000313" key="3">
    <source>
        <dbReference type="Proteomes" id="UP000232638"/>
    </source>
</evidence>
<organism evidence="2 3">
    <name type="scientific">Candidatus Thiodictyon syntrophicum</name>
    <dbReference type="NCBI Taxonomy" id="1166950"/>
    <lineage>
        <taxon>Bacteria</taxon>
        <taxon>Pseudomonadati</taxon>
        <taxon>Pseudomonadota</taxon>
        <taxon>Gammaproteobacteria</taxon>
        <taxon>Chromatiales</taxon>
        <taxon>Chromatiaceae</taxon>
        <taxon>Thiodictyon</taxon>
    </lineage>
</organism>
<dbReference type="Proteomes" id="UP000232638">
    <property type="component" value="Chromosome"/>
</dbReference>
<accession>A0A2K8UD39</accession>
<dbReference type="InterPro" id="IPR041049">
    <property type="entry name" value="DUF5615"/>
</dbReference>
<keyword evidence="3" id="KW-1185">Reference proteome</keyword>
<evidence type="ECO:0000259" key="1">
    <source>
        <dbReference type="Pfam" id="PF18480"/>
    </source>
</evidence>
<sequence length="121" mass="13132">MKLLLDMNLSPAWVPVLTTAGWQTAHWSSVGDATASDLRIMSWAKEHGYCVVTNDLDFSAILAATRAEGPSVIQIRGQDLAPDALAETLISVLRAHADALTEGAILTLDLRTARVRRLPLR</sequence>
<reference evidence="2 3" key="1">
    <citation type="submission" date="2017-03" db="EMBL/GenBank/DDBJ databases">
        <title>Complete genome sequence of Candidatus 'Thiodictyon syntrophicum' sp. nov. strain Cad16T, a photolithoautotroph purple sulfur bacterium isolated from an alpine meromictic lake.</title>
        <authorList>
            <person name="Luedin S.M."/>
            <person name="Pothier J.F."/>
            <person name="Danza F."/>
            <person name="Storelli N."/>
            <person name="Wittwer M."/>
            <person name="Tonolla M."/>
        </authorList>
    </citation>
    <scope>NUCLEOTIDE SEQUENCE [LARGE SCALE GENOMIC DNA]</scope>
    <source>
        <strain evidence="2 3">Cad16T</strain>
    </source>
</reference>
<protein>
    <recommendedName>
        <fullName evidence="1">DUF5615 domain-containing protein</fullName>
    </recommendedName>
</protein>
<dbReference type="AlphaFoldDB" id="A0A2K8UD39"/>
<name>A0A2K8UD39_9GAMM</name>
<dbReference type="Pfam" id="PF18480">
    <property type="entry name" value="DUF5615"/>
    <property type="match status" value="1"/>
</dbReference>
<dbReference type="KEGG" id="tsy:THSYN_19990"/>
<gene>
    <name evidence="2" type="ORF">THSYN_19990</name>
</gene>
<dbReference type="EMBL" id="CP020370">
    <property type="protein sequence ID" value="AUB83001.1"/>
    <property type="molecule type" value="Genomic_DNA"/>
</dbReference>
<dbReference type="OrthoDB" id="334367at2"/>
<feature type="domain" description="DUF5615" evidence="1">
    <location>
        <begin position="1"/>
        <end position="109"/>
    </location>
</feature>